<evidence type="ECO:0000313" key="3">
    <source>
        <dbReference type="Proteomes" id="UP000678679"/>
    </source>
</evidence>
<evidence type="ECO:0000259" key="1">
    <source>
        <dbReference type="Pfam" id="PF13568"/>
    </source>
</evidence>
<reference evidence="2 3" key="1">
    <citation type="submission" date="2021-05" db="EMBL/GenBank/DDBJ databases">
        <title>Comparative genomic studies on the polysaccharide-degrading batcterial strains of the Flammeovirga genus.</title>
        <authorList>
            <person name="Zewei F."/>
            <person name="Zheng Z."/>
            <person name="Yu L."/>
            <person name="Ruyue G."/>
            <person name="Yanhong M."/>
            <person name="Yuanyuan C."/>
            <person name="Jingyan G."/>
            <person name="Wenjun H."/>
        </authorList>
    </citation>
    <scope>NUCLEOTIDE SEQUENCE [LARGE SCALE GENOMIC DNA]</scope>
    <source>
        <strain evidence="2 3">NBRC:100898</strain>
    </source>
</reference>
<dbReference type="EMBL" id="CP076132">
    <property type="protein sequence ID" value="QWG00692.1"/>
    <property type="molecule type" value="Genomic_DNA"/>
</dbReference>
<keyword evidence="3" id="KW-1185">Reference proteome</keyword>
<evidence type="ECO:0000313" key="2">
    <source>
        <dbReference type="EMBL" id="QWG00692.1"/>
    </source>
</evidence>
<dbReference type="Pfam" id="PF13568">
    <property type="entry name" value="OMP_b-brl_2"/>
    <property type="match status" value="1"/>
</dbReference>
<feature type="domain" description="Outer membrane protein beta-barrel" evidence="1">
    <location>
        <begin position="23"/>
        <end position="220"/>
    </location>
</feature>
<dbReference type="InterPro" id="IPR025665">
    <property type="entry name" value="Beta-barrel_OMP_2"/>
</dbReference>
<name>A0AAX1N030_9BACT</name>
<gene>
    <name evidence="2" type="ORF">KMW28_13630</name>
</gene>
<dbReference type="KEGG" id="fya:KMW28_13630"/>
<proteinExistence type="predicted"/>
<dbReference type="RefSeq" id="WP_169666213.1">
    <property type="nucleotide sequence ID" value="NZ_CP076132.1"/>
</dbReference>
<protein>
    <submittedName>
        <fullName evidence="2">PorT family protein</fullName>
    </submittedName>
</protein>
<accession>A0AAX1N030</accession>
<dbReference type="Proteomes" id="UP000678679">
    <property type="component" value="Chromosome 1"/>
</dbReference>
<sequence>MNYKKIGVVMFFATLFSISVFGQEEEKLEWGARASFNIGASVPMYFQNMPERFSFSTTFNPSIGGYVNIPIKGDRNYLHLELTYTHKGNSTEATVKNQYFKVSDAYLGYVTGDVKTNISLNYIELPIQFRTNLSKNDNGWNVLAGLYLAVMIEGTFDGILYQGGTIEDVAGTVSPIGRDTPYDYSHDLVNFDWGAQFGIQKQVNRFNFDAQIAWGFNGIFPRGYETVDPNLFNLYGKIGLTYQIW</sequence>
<organism evidence="2 3">
    <name type="scientific">Flammeovirga yaeyamensis</name>
    <dbReference type="NCBI Taxonomy" id="367791"/>
    <lineage>
        <taxon>Bacteria</taxon>
        <taxon>Pseudomonadati</taxon>
        <taxon>Bacteroidota</taxon>
        <taxon>Cytophagia</taxon>
        <taxon>Cytophagales</taxon>
        <taxon>Flammeovirgaceae</taxon>
        <taxon>Flammeovirga</taxon>
    </lineage>
</organism>
<dbReference type="AlphaFoldDB" id="A0AAX1N030"/>